<feature type="domain" description="AMP-binding enzyme C-terminal" evidence="6">
    <location>
        <begin position="550"/>
        <end position="621"/>
    </location>
</feature>
<feature type="domain" description="AMP-dependent synthetase/ligase" evidence="5">
    <location>
        <begin position="102"/>
        <end position="476"/>
    </location>
</feature>
<organism evidence="8 9">
    <name type="scientific">Zoogloea oleivorans</name>
    <dbReference type="NCBI Taxonomy" id="1552750"/>
    <lineage>
        <taxon>Bacteria</taxon>
        <taxon>Pseudomonadati</taxon>
        <taxon>Pseudomonadota</taxon>
        <taxon>Betaproteobacteria</taxon>
        <taxon>Rhodocyclales</taxon>
        <taxon>Zoogloeaceae</taxon>
        <taxon>Zoogloea</taxon>
    </lineage>
</organism>
<proteinExistence type="inferred from homology"/>
<evidence type="ECO:0000313" key="8">
    <source>
        <dbReference type="EMBL" id="TYC56197.1"/>
    </source>
</evidence>
<dbReference type="PANTHER" id="PTHR42921:SF1">
    <property type="entry name" value="ACETOACETYL-COA SYNTHETASE"/>
    <property type="match status" value="1"/>
</dbReference>
<protein>
    <submittedName>
        <fullName evidence="8">Acetoacetate--CoA ligase</fullName>
        <ecNumber evidence="8">6.2.1.16</ecNumber>
    </submittedName>
</protein>
<gene>
    <name evidence="8" type="ORF">ETQ85_12925</name>
</gene>
<evidence type="ECO:0000256" key="1">
    <source>
        <dbReference type="ARBA" id="ARBA00006432"/>
    </source>
</evidence>
<dbReference type="PANTHER" id="PTHR42921">
    <property type="entry name" value="ACETOACETYL-COA SYNTHETASE"/>
    <property type="match status" value="1"/>
</dbReference>
<comment type="similarity">
    <text evidence="1">Belongs to the ATP-dependent AMP-binding enzyme family.</text>
</comment>
<dbReference type="Gene3D" id="3.40.50.12780">
    <property type="entry name" value="N-terminal domain of ligase-like"/>
    <property type="match status" value="1"/>
</dbReference>
<dbReference type="OrthoDB" id="9766486at2"/>
<dbReference type="NCBIfam" id="NF002937">
    <property type="entry name" value="PRK03584.1"/>
    <property type="match status" value="1"/>
</dbReference>
<evidence type="ECO:0000259" key="5">
    <source>
        <dbReference type="Pfam" id="PF00501"/>
    </source>
</evidence>
<dbReference type="InterPro" id="IPR042099">
    <property type="entry name" value="ANL_N_sf"/>
</dbReference>
<dbReference type="EC" id="6.2.1.16" evidence="8"/>
<dbReference type="InterPro" id="IPR032387">
    <property type="entry name" value="ACAS_N"/>
</dbReference>
<dbReference type="InterPro" id="IPR020845">
    <property type="entry name" value="AMP-binding_CS"/>
</dbReference>
<keyword evidence="4" id="KW-0067">ATP-binding</keyword>
<dbReference type="Pfam" id="PF13193">
    <property type="entry name" value="AMP-binding_C"/>
    <property type="match status" value="1"/>
</dbReference>
<dbReference type="Pfam" id="PF00501">
    <property type="entry name" value="AMP-binding"/>
    <property type="match status" value="1"/>
</dbReference>
<dbReference type="SUPFAM" id="SSF56801">
    <property type="entry name" value="Acetyl-CoA synthetase-like"/>
    <property type="match status" value="1"/>
</dbReference>
<keyword evidence="9" id="KW-1185">Reference proteome</keyword>
<sequence>MSYAVAERPLWVPDTDRVAGANITAFARQAEARWGRLLPDYATLHAWSVNEPTEFWTSIWEYGEVRGERGAVVLENADKMPGARWFPEARLNFAENLLRSRDDSDALVFWGEDRVKNRLSHGDLYRQVAHFAAALQEAGVVAGDRVAAWMPNLPETIVAMLAAASIGAIFSSASPDFGVQGVLDRFGQIEPKVLVAVDGYYYNGKVVDCLDRLAAITEGLPSLKRVVVVPYVHASHDISHVHHARMLADFVKPFLGCTEIPFARLAFDHPLFIMFSSGTTGVPKCIVHGAGGALLQHLKEHRLHGDVKPGDKVFYFTTCGWMMWNWLVSGLASGATLLLYDGAPMIGNGAILFDYAQAEGMTHFGTSAKFIDGIAKAGLRPRASHDLSALRAVFSTGSPLVPEGFEYVYQEIKSDVCLSSISGGTDIISCFVLGNPALPVWPGEIQCKGLGMAVDVFDDTAAPVRGEKGELVCTRPFPVMPVGFWNDPDGSKYRAAYFGRFDNVWCHGDYSEITAHDGLIIYGRSDATLNPGGVRIGTAEIYRQVEKLEEVMESLVIGQQWPPGDASDVRVVLFVRLREGLTLDDALIARIRQTIRDSTTPRHVPARVVQVDDIPRTKSGKIVELAVRAVVHEQPVKNVEALANPAALDNFRARPELKS</sequence>
<dbReference type="CDD" id="cd05943">
    <property type="entry name" value="AACS"/>
    <property type="match status" value="1"/>
</dbReference>
<dbReference type="GO" id="GO:0006629">
    <property type="term" value="P:lipid metabolic process"/>
    <property type="evidence" value="ECO:0007669"/>
    <property type="project" value="InterPro"/>
</dbReference>
<name>A0A6C2CQ07_9RHOO</name>
<evidence type="ECO:0000256" key="2">
    <source>
        <dbReference type="ARBA" id="ARBA00022598"/>
    </source>
</evidence>
<evidence type="ECO:0000259" key="6">
    <source>
        <dbReference type="Pfam" id="PF13193"/>
    </source>
</evidence>
<dbReference type="NCBIfam" id="TIGR01217">
    <property type="entry name" value="ac_ac_CoA_syn"/>
    <property type="match status" value="1"/>
</dbReference>
<dbReference type="InterPro" id="IPR000873">
    <property type="entry name" value="AMP-dep_synth/lig_dom"/>
</dbReference>
<feature type="domain" description="Acetyl-coenzyme A synthetase N-terminal" evidence="7">
    <location>
        <begin position="41"/>
        <end position="96"/>
    </location>
</feature>
<reference evidence="8 9" key="1">
    <citation type="submission" date="2019-01" db="EMBL/GenBank/DDBJ databases">
        <title>Zoogloea oleivorans genome sequencing and assembly.</title>
        <authorList>
            <person name="Tancsics A."/>
            <person name="Farkas M."/>
            <person name="Kriszt B."/>
            <person name="Maroti G."/>
            <person name="Horvath B."/>
        </authorList>
    </citation>
    <scope>NUCLEOTIDE SEQUENCE [LARGE SCALE GENOMIC DNA]</scope>
    <source>
        <strain evidence="8 9">Buc</strain>
    </source>
</reference>
<evidence type="ECO:0000256" key="3">
    <source>
        <dbReference type="ARBA" id="ARBA00022741"/>
    </source>
</evidence>
<accession>A0A6C2CQ07</accession>
<dbReference type="RefSeq" id="WP_148579491.1">
    <property type="nucleotide sequence ID" value="NZ_SDKK01000011.1"/>
</dbReference>
<dbReference type="Pfam" id="PF16177">
    <property type="entry name" value="ACAS_N"/>
    <property type="match status" value="1"/>
</dbReference>
<dbReference type="GO" id="GO:0030729">
    <property type="term" value="F:acetoacetate-CoA ligase activity"/>
    <property type="evidence" value="ECO:0007669"/>
    <property type="project" value="UniProtKB-EC"/>
</dbReference>
<comment type="caution">
    <text evidence="8">The sequence shown here is derived from an EMBL/GenBank/DDBJ whole genome shotgun (WGS) entry which is preliminary data.</text>
</comment>
<dbReference type="PROSITE" id="PS00455">
    <property type="entry name" value="AMP_BINDING"/>
    <property type="match status" value="1"/>
</dbReference>
<dbReference type="Proteomes" id="UP000389128">
    <property type="component" value="Unassembled WGS sequence"/>
</dbReference>
<dbReference type="Gene3D" id="3.30.300.30">
    <property type="match status" value="1"/>
</dbReference>
<dbReference type="InterPro" id="IPR045851">
    <property type="entry name" value="AMP-bd_C_sf"/>
</dbReference>
<keyword evidence="3" id="KW-0547">Nucleotide-binding</keyword>
<evidence type="ECO:0000259" key="7">
    <source>
        <dbReference type="Pfam" id="PF16177"/>
    </source>
</evidence>
<dbReference type="AlphaFoldDB" id="A0A6C2CQ07"/>
<evidence type="ECO:0000256" key="4">
    <source>
        <dbReference type="ARBA" id="ARBA00022840"/>
    </source>
</evidence>
<keyword evidence="2 8" id="KW-0436">Ligase</keyword>
<dbReference type="EMBL" id="SDKK01000011">
    <property type="protein sequence ID" value="TYC56197.1"/>
    <property type="molecule type" value="Genomic_DNA"/>
</dbReference>
<dbReference type="InterPro" id="IPR005914">
    <property type="entry name" value="Acac_CoA_synth"/>
</dbReference>
<dbReference type="GO" id="GO:0005524">
    <property type="term" value="F:ATP binding"/>
    <property type="evidence" value="ECO:0007669"/>
    <property type="project" value="UniProtKB-KW"/>
</dbReference>
<evidence type="ECO:0000313" key="9">
    <source>
        <dbReference type="Proteomes" id="UP000389128"/>
    </source>
</evidence>
<dbReference type="InterPro" id="IPR025110">
    <property type="entry name" value="AMP-bd_C"/>
</dbReference>